<accession>A0ABD2AXT2</accession>
<feature type="transmembrane region" description="Helical" evidence="1">
    <location>
        <begin position="36"/>
        <end position="58"/>
    </location>
</feature>
<keyword evidence="1" id="KW-1133">Transmembrane helix</keyword>
<keyword evidence="3" id="KW-1185">Reference proteome</keyword>
<protein>
    <recommendedName>
        <fullName evidence="4">Transmembrane protein</fullName>
    </recommendedName>
</protein>
<reference evidence="2 3" key="1">
    <citation type="journal article" date="2024" name="Ann. Entomol. Soc. Am.">
        <title>Genomic analyses of the southern and eastern yellowjacket wasps (Hymenoptera: Vespidae) reveal evolutionary signatures of social life.</title>
        <authorList>
            <person name="Catto M.A."/>
            <person name="Caine P.B."/>
            <person name="Orr S.E."/>
            <person name="Hunt B.G."/>
            <person name="Goodisman M.A.D."/>
        </authorList>
    </citation>
    <scope>NUCLEOTIDE SEQUENCE [LARGE SCALE GENOMIC DNA]</scope>
    <source>
        <strain evidence="2">233</strain>
        <tissue evidence="2">Head and thorax</tissue>
    </source>
</reference>
<evidence type="ECO:0000256" key="1">
    <source>
        <dbReference type="SAM" id="Phobius"/>
    </source>
</evidence>
<evidence type="ECO:0000313" key="3">
    <source>
        <dbReference type="Proteomes" id="UP001607302"/>
    </source>
</evidence>
<proteinExistence type="predicted"/>
<feature type="transmembrane region" description="Helical" evidence="1">
    <location>
        <begin position="6"/>
        <end position="24"/>
    </location>
</feature>
<name>A0ABD2AXT2_VESSQ</name>
<dbReference type="Proteomes" id="UP001607302">
    <property type="component" value="Unassembled WGS sequence"/>
</dbReference>
<evidence type="ECO:0008006" key="4">
    <source>
        <dbReference type="Google" id="ProtNLM"/>
    </source>
</evidence>
<organism evidence="2 3">
    <name type="scientific">Vespula squamosa</name>
    <name type="common">Southern yellow jacket</name>
    <name type="synonym">Wasp</name>
    <dbReference type="NCBI Taxonomy" id="30214"/>
    <lineage>
        <taxon>Eukaryota</taxon>
        <taxon>Metazoa</taxon>
        <taxon>Ecdysozoa</taxon>
        <taxon>Arthropoda</taxon>
        <taxon>Hexapoda</taxon>
        <taxon>Insecta</taxon>
        <taxon>Pterygota</taxon>
        <taxon>Neoptera</taxon>
        <taxon>Endopterygota</taxon>
        <taxon>Hymenoptera</taxon>
        <taxon>Apocrita</taxon>
        <taxon>Aculeata</taxon>
        <taxon>Vespoidea</taxon>
        <taxon>Vespidae</taxon>
        <taxon>Vespinae</taxon>
        <taxon>Vespula</taxon>
    </lineage>
</organism>
<gene>
    <name evidence="2" type="ORF">V1478_008097</name>
</gene>
<comment type="caution">
    <text evidence="2">The sequence shown here is derived from an EMBL/GenBank/DDBJ whole genome shotgun (WGS) entry which is preliminary data.</text>
</comment>
<keyword evidence="1" id="KW-0472">Membrane</keyword>
<keyword evidence="1" id="KW-0812">Transmembrane</keyword>
<dbReference type="AlphaFoldDB" id="A0ABD2AXT2"/>
<sequence length="146" mass="17962">MASFFFFFWPTLIIILFPNFYIYHQNRQKHAHNCNSNLIFSLSIKLLHLNSINIQFISHVLIKIYIVLLLYYPIGIDYCIIFYIYYSIYFDGLKLCRHMQYNFFLLSIDQIKPKDRLVLYRNRYIANLIRKRTRVECTIYRNVFYL</sequence>
<feature type="transmembrane region" description="Helical" evidence="1">
    <location>
        <begin position="64"/>
        <end position="89"/>
    </location>
</feature>
<dbReference type="EMBL" id="JAUDFV010000138">
    <property type="protein sequence ID" value="KAL2725424.1"/>
    <property type="molecule type" value="Genomic_DNA"/>
</dbReference>
<evidence type="ECO:0000313" key="2">
    <source>
        <dbReference type="EMBL" id="KAL2725424.1"/>
    </source>
</evidence>